<reference evidence="4 5" key="1">
    <citation type="submission" date="2024-07" db="EMBL/GenBank/DDBJ databases">
        <title>Section-level genome sequencing and comparative genomics of Aspergillus sections Usti and Cavernicolus.</title>
        <authorList>
            <consortium name="Lawrence Berkeley National Laboratory"/>
            <person name="Nybo J.L."/>
            <person name="Vesth T.C."/>
            <person name="Theobald S."/>
            <person name="Frisvad J.C."/>
            <person name="Larsen T.O."/>
            <person name="Kjaerboelling I."/>
            <person name="Rothschild-Mancinelli K."/>
            <person name="Lyhne E.K."/>
            <person name="Kogle M.E."/>
            <person name="Barry K."/>
            <person name="Clum A."/>
            <person name="Na H."/>
            <person name="Ledsgaard L."/>
            <person name="Lin J."/>
            <person name="Lipzen A."/>
            <person name="Kuo A."/>
            <person name="Riley R."/>
            <person name="Mondo S."/>
            <person name="Labutti K."/>
            <person name="Haridas S."/>
            <person name="Pangalinan J."/>
            <person name="Salamov A.A."/>
            <person name="Simmons B.A."/>
            <person name="Magnuson J.K."/>
            <person name="Chen J."/>
            <person name="Drula E."/>
            <person name="Henrissat B."/>
            <person name="Wiebenga A."/>
            <person name="Lubbers R.J."/>
            <person name="Gomes A.C."/>
            <person name="Makela M.R."/>
            <person name="Stajich J."/>
            <person name="Grigoriev I.V."/>
            <person name="Mortensen U.H."/>
            <person name="De Vries R.P."/>
            <person name="Baker S.E."/>
            <person name="Andersen M.R."/>
        </authorList>
    </citation>
    <scope>NUCLEOTIDE SEQUENCE [LARGE SCALE GENOMIC DNA]</scope>
    <source>
        <strain evidence="4 5">CBS 209.92</strain>
    </source>
</reference>
<organism evidence="4 5">
    <name type="scientific">Aspergillus keveii</name>
    <dbReference type="NCBI Taxonomy" id="714993"/>
    <lineage>
        <taxon>Eukaryota</taxon>
        <taxon>Fungi</taxon>
        <taxon>Dikarya</taxon>
        <taxon>Ascomycota</taxon>
        <taxon>Pezizomycotina</taxon>
        <taxon>Eurotiomycetes</taxon>
        <taxon>Eurotiomycetidae</taxon>
        <taxon>Eurotiales</taxon>
        <taxon>Aspergillaceae</taxon>
        <taxon>Aspergillus</taxon>
        <taxon>Aspergillus subgen. Nidulantes</taxon>
    </lineage>
</organism>
<evidence type="ECO:0000313" key="5">
    <source>
        <dbReference type="Proteomes" id="UP001610563"/>
    </source>
</evidence>
<feature type="repeat" description="ANK" evidence="3">
    <location>
        <begin position="241"/>
        <end position="274"/>
    </location>
</feature>
<dbReference type="InterPro" id="IPR036770">
    <property type="entry name" value="Ankyrin_rpt-contain_sf"/>
</dbReference>
<dbReference type="PROSITE" id="PS50088">
    <property type="entry name" value="ANK_REPEAT"/>
    <property type="match status" value="1"/>
</dbReference>
<name>A0ABR4FZ92_9EURO</name>
<dbReference type="Proteomes" id="UP001610563">
    <property type="component" value="Unassembled WGS sequence"/>
</dbReference>
<evidence type="ECO:0000256" key="1">
    <source>
        <dbReference type="ARBA" id="ARBA00022737"/>
    </source>
</evidence>
<dbReference type="InterPro" id="IPR002110">
    <property type="entry name" value="Ankyrin_rpt"/>
</dbReference>
<keyword evidence="1" id="KW-0677">Repeat</keyword>
<dbReference type="SUPFAM" id="SSF48403">
    <property type="entry name" value="Ankyrin repeat"/>
    <property type="match status" value="2"/>
</dbReference>
<comment type="caution">
    <text evidence="4">The sequence shown here is derived from an EMBL/GenBank/DDBJ whole genome shotgun (WGS) entry which is preliminary data.</text>
</comment>
<evidence type="ECO:0000256" key="3">
    <source>
        <dbReference type="PROSITE-ProRule" id="PRU00023"/>
    </source>
</evidence>
<gene>
    <name evidence="4" type="ORF">BJX66DRAFT_340145</name>
</gene>
<protein>
    <submittedName>
        <fullName evidence="4">Ankyrin repeat-containing domain protein</fullName>
    </submittedName>
</protein>
<dbReference type="PROSITE" id="PS50297">
    <property type="entry name" value="ANK_REP_REGION"/>
    <property type="match status" value="1"/>
</dbReference>
<dbReference type="EMBL" id="JBFTWV010000077">
    <property type="protein sequence ID" value="KAL2788584.1"/>
    <property type="molecule type" value="Genomic_DNA"/>
</dbReference>
<keyword evidence="5" id="KW-1185">Reference proteome</keyword>
<sequence>MTPSLTLFDLAEELILEVGIYLYDRSLLAFAMTSKHAHRITAPLLENGQNSVVRVWDETEKGVPFLNSVRVSRDKLPKFWSKYNELLQACEEGNIEKVKALLEDKRMLHVLNDKKLPEVHEGMYSRLEAAGGSIEIIELLFDAEADYEFEYLGLSILNLKEEETLWNTLHHALLFRSPPEMIDLLISSGLSLLSMDIVGVGPLQCAFDFVQYDDYETQQKDLEYLRWLLSKPELQGPVDARGRSAVHYAVFKNHVAGLKMLLTELGADVDAPGNDGFTPLCAAIEHGACAPGPGNTWVPGCKTEIIEILLEAGASVTTVVQVGGRDTTPLDLAINMEHPCLRLIVDAWWSEVGYRTNPNALLVAAAKLGDLELMENVWPWCDSAYLPFGEYHPEIALIHAARKKNTKCVAFLLGHLGRLCVELNTPELRRANVLDFALSCFDLDDGHIINLVCATRRVSIKAWTLLEAIQTRSPRIVAFVCKAMHPPHREEALRHKALILAAELGKPETCRVLLKRMDFTTLSHWTALQGAVDASVASGSDQSRLPVFKLLMEQGDAVDNKTVNRAAVKAAHLGHTDVTKPHY</sequence>
<dbReference type="PANTHER" id="PTHR24198">
    <property type="entry name" value="ANKYRIN REPEAT AND PROTEIN KINASE DOMAIN-CONTAINING PROTEIN"/>
    <property type="match status" value="1"/>
</dbReference>
<dbReference type="PANTHER" id="PTHR24198:SF165">
    <property type="entry name" value="ANKYRIN REPEAT-CONTAINING PROTEIN-RELATED"/>
    <property type="match status" value="1"/>
</dbReference>
<dbReference type="SMART" id="SM00248">
    <property type="entry name" value="ANK"/>
    <property type="match status" value="7"/>
</dbReference>
<dbReference type="Gene3D" id="1.25.40.20">
    <property type="entry name" value="Ankyrin repeat-containing domain"/>
    <property type="match status" value="3"/>
</dbReference>
<evidence type="ECO:0000256" key="2">
    <source>
        <dbReference type="ARBA" id="ARBA00023043"/>
    </source>
</evidence>
<keyword evidence="2 3" id="KW-0040">ANK repeat</keyword>
<proteinExistence type="predicted"/>
<evidence type="ECO:0000313" key="4">
    <source>
        <dbReference type="EMBL" id="KAL2788584.1"/>
    </source>
</evidence>
<accession>A0ABR4FZ92</accession>
<dbReference type="Pfam" id="PF12796">
    <property type="entry name" value="Ank_2"/>
    <property type="match status" value="1"/>
</dbReference>